<dbReference type="PANTHER" id="PTHR23523:SF2">
    <property type="entry name" value="2-NITROIMIDAZOLE TRANSPORTER"/>
    <property type="match status" value="1"/>
</dbReference>
<keyword evidence="2" id="KW-0813">Transport</keyword>
<evidence type="ECO:0000259" key="7">
    <source>
        <dbReference type="PROSITE" id="PS50850"/>
    </source>
</evidence>
<evidence type="ECO:0000256" key="5">
    <source>
        <dbReference type="ARBA" id="ARBA00023136"/>
    </source>
</evidence>
<feature type="transmembrane region" description="Helical" evidence="6">
    <location>
        <begin position="241"/>
        <end position="261"/>
    </location>
</feature>
<reference evidence="8 9" key="1">
    <citation type="submission" date="2022-07" db="EMBL/GenBank/DDBJ databases">
        <title>Genome sequence of Terrisporobacter mayombei DSM6539.</title>
        <authorList>
            <person name="Boeer T."/>
            <person name="Bengelsdorf F.R."/>
            <person name="Daniel R."/>
            <person name="Poehlein A."/>
        </authorList>
    </citation>
    <scope>NUCLEOTIDE SEQUENCE [LARGE SCALE GENOMIC DNA]</scope>
    <source>
        <strain evidence="8 9">DSM 6539</strain>
    </source>
</reference>
<keyword evidence="3 6" id="KW-0812">Transmembrane</keyword>
<dbReference type="Pfam" id="PF07690">
    <property type="entry name" value="MFS_1"/>
    <property type="match status" value="1"/>
</dbReference>
<dbReference type="Gene3D" id="1.20.1250.20">
    <property type="entry name" value="MFS general substrate transporter like domains"/>
    <property type="match status" value="1"/>
</dbReference>
<feature type="transmembrane region" description="Helical" evidence="6">
    <location>
        <begin position="273"/>
        <end position="291"/>
    </location>
</feature>
<feature type="transmembrane region" description="Helical" evidence="6">
    <location>
        <begin position="97"/>
        <end position="119"/>
    </location>
</feature>
<feature type="transmembrane region" description="Helical" evidence="6">
    <location>
        <begin position="331"/>
        <end position="354"/>
    </location>
</feature>
<dbReference type="InterPro" id="IPR020846">
    <property type="entry name" value="MFS_dom"/>
</dbReference>
<organism evidence="8 9">
    <name type="scientific">Terrisporobacter mayombei</name>
    <dbReference type="NCBI Taxonomy" id="1541"/>
    <lineage>
        <taxon>Bacteria</taxon>
        <taxon>Bacillati</taxon>
        <taxon>Bacillota</taxon>
        <taxon>Clostridia</taxon>
        <taxon>Peptostreptococcales</taxon>
        <taxon>Peptostreptococcaceae</taxon>
        <taxon>Terrisporobacter</taxon>
    </lineage>
</organism>
<feature type="domain" description="Major facilitator superfamily (MFS) profile" evidence="7">
    <location>
        <begin position="6"/>
        <end position="386"/>
    </location>
</feature>
<sequence>MNKKKILLTLTIIFISANLRGPLTMVGPLIPSMKESFTSGNSIFGILTSIPLFVFGLISIIAPKLDNKFGKRITITTSLILLLIGLIIRSLGSVSNLFIGSILVALGIGISNVLLPSVIVEGAPQKDVGRLTGTFTTTMGLFGSIASGLSIFLASIVGWQFALEFFVITVIIALALWLTYSKTVEEIEKEEQLEPEIKLSYLLKSKLVSAIALFMGLQSWIAYALFAWVPSILIDRGMSSNFSALALMIIQLCSMPTMYIIPIIAGKKKTQSMFVAVTTIISFIGCLSLFATNPIILTLGLVLIGIGQGASLSFSYLFFTVRTNSAKETSSLSGLSQTIGYFIASTGPILFGYIHDITNFWSSSLIFMLFIHVILLFAGILSGRNKKI</sequence>
<evidence type="ECO:0000256" key="6">
    <source>
        <dbReference type="SAM" id="Phobius"/>
    </source>
</evidence>
<protein>
    <submittedName>
        <fullName evidence="8">Transporter YycB</fullName>
    </submittedName>
</protein>
<dbReference type="InterPro" id="IPR036259">
    <property type="entry name" value="MFS_trans_sf"/>
</dbReference>
<feature type="transmembrane region" description="Helical" evidence="6">
    <location>
        <begin position="43"/>
        <end position="61"/>
    </location>
</feature>
<dbReference type="InterPro" id="IPR011701">
    <property type="entry name" value="MFS"/>
</dbReference>
<evidence type="ECO:0000313" key="8">
    <source>
        <dbReference type="EMBL" id="WMT82195.1"/>
    </source>
</evidence>
<feature type="transmembrane region" description="Helical" evidence="6">
    <location>
        <begin position="73"/>
        <end position="91"/>
    </location>
</feature>
<keyword evidence="9" id="KW-1185">Reference proteome</keyword>
<feature type="transmembrane region" description="Helical" evidence="6">
    <location>
        <begin position="131"/>
        <end position="153"/>
    </location>
</feature>
<dbReference type="PANTHER" id="PTHR23523">
    <property type="match status" value="1"/>
</dbReference>
<keyword evidence="5 6" id="KW-0472">Membrane</keyword>
<name>A0ABY9Q579_9FIRM</name>
<dbReference type="PROSITE" id="PS50850">
    <property type="entry name" value="MFS"/>
    <property type="match status" value="1"/>
</dbReference>
<evidence type="ECO:0000256" key="2">
    <source>
        <dbReference type="ARBA" id="ARBA00022448"/>
    </source>
</evidence>
<evidence type="ECO:0000256" key="1">
    <source>
        <dbReference type="ARBA" id="ARBA00004651"/>
    </source>
</evidence>
<proteinExistence type="predicted"/>
<evidence type="ECO:0000313" key="9">
    <source>
        <dbReference type="Proteomes" id="UP001235030"/>
    </source>
</evidence>
<feature type="transmembrane region" description="Helical" evidence="6">
    <location>
        <begin position="207"/>
        <end position="229"/>
    </location>
</feature>
<dbReference type="EMBL" id="CP101637">
    <property type="protein sequence ID" value="WMT82195.1"/>
    <property type="molecule type" value="Genomic_DNA"/>
</dbReference>
<dbReference type="SUPFAM" id="SSF103473">
    <property type="entry name" value="MFS general substrate transporter"/>
    <property type="match status" value="1"/>
</dbReference>
<dbReference type="RefSeq" id="WP_228105750.1">
    <property type="nucleotide sequence ID" value="NZ_CP101637.1"/>
</dbReference>
<feature type="transmembrane region" description="Helical" evidence="6">
    <location>
        <begin position="297"/>
        <end position="319"/>
    </location>
</feature>
<feature type="transmembrane region" description="Helical" evidence="6">
    <location>
        <begin position="360"/>
        <end position="381"/>
    </location>
</feature>
<feature type="transmembrane region" description="Helical" evidence="6">
    <location>
        <begin position="159"/>
        <end position="180"/>
    </location>
</feature>
<evidence type="ECO:0000256" key="3">
    <source>
        <dbReference type="ARBA" id="ARBA00022692"/>
    </source>
</evidence>
<keyword evidence="4 6" id="KW-1133">Transmembrane helix</keyword>
<evidence type="ECO:0000256" key="4">
    <source>
        <dbReference type="ARBA" id="ARBA00022989"/>
    </source>
</evidence>
<gene>
    <name evidence="8" type="primary">yycB</name>
    <name evidence="8" type="ORF">TEMA_25530</name>
</gene>
<accession>A0ABY9Q579</accession>
<dbReference type="InterPro" id="IPR052524">
    <property type="entry name" value="MFS_Cyanate_Porter"/>
</dbReference>
<comment type="subcellular location">
    <subcellularLocation>
        <location evidence="1">Cell membrane</location>
        <topology evidence="1">Multi-pass membrane protein</topology>
    </subcellularLocation>
</comment>
<dbReference type="Proteomes" id="UP001235030">
    <property type="component" value="Chromosome"/>
</dbReference>